<dbReference type="Pfam" id="PF13304">
    <property type="entry name" value="AAA_21"/>
    <property type="match status" value="1"/>
</dbReference>
<dbReference type="InterPro" id="IPR051396">
    <property type="entry name" value="Bact_Antivir_Def_Nuclease"/>
</dbReference>
<dbReference type="RefSeq" id="WP_344657126.1">
    <property type="nucleotide sequence ID" value="NZ_BAAAQM010000011.1"/>
</dbReference>
<name>A0ABP5CMS1_9ACTN</name>
<comment type="caution">
    <text evidence="3">The sequence shown here is derived from an EMBL/GenBank/DDBJ whole genome shotgun (WGS) entry which is preliminary data.</text>
</comment>
<dbReference type="PANTHER" id="PTHR43581:SF4">
    <property type="entry name" value="ATP_GTP PHOSPHATASE"/>
    <property type="match status" value="1"/>
</dbReference>
<protein>
    <recommendedName>
        <fullName evidence="5">SMC domain protein</fullName>
    </recommendedName>
</protein>
<dbReference type="Pfam" id="PF20469">
    <property type="entry name" value="OLD-like_TOPRIM"/>
    <property type="match status" value="1"/>
</dbReference>
<dbReference type="InterPro" id="IPR034139">
    <property type="entry name" value="TOPRIM_OLD"/>
</dbReference>
<organism evidence="3 4">
    <name type="scientific">Catenulispora subtropica</name>
    <dbReference type="NCBI Taxonomy" id="450798"/>
    <lineage>
        <taxon>Bacteria</taxon>
        <taxon>Bacillati</taxon>
        <taxon>Actinomycetota</taxon>
        <taxon>Actinomycetes</taxon>
        <taxon>Catenulisporales</taxon>
        <taxon>Catenulisporaceae</taxon>
        <taxon>Catenulispora</taxon>
    </lineage>
</organism>
<accession>A0ABP5CMS1</accession>
<evidence type="ECO:0000313" key="4">
    <source>
        <dbReference type="Proteomes" id="UP001499854"/>
    </source>
</evidence>
<evidence type="ECO:0008006" key="5">
    <source>
        <dbReference type="Google" id="ProtNLM"/>
    </source>
</evidence>
<gene>
    <name evidence="3" type="ORF">GCM10009838_24960</name>
</gene>
<evidence type="ECO:0000259" key="2">
    <source>
        <dbReference type="Pfam" id="PF20469"/>
    </source>
</evidence>
<evidence type="ECO:0000259" key="1">
    <source>
        <dbReference type="Pfam" id="PF13304"/>
    </source>
</evidence>
<dbReference type="Gene3D" id="3.40.50.300">
    <property type="entry name" value="P-loop containing nucleotide triphosphate hydrolases"/>
    <property type="match status" value="2"/>
</dbReference>
<reference evidence="4" key="1">
    <citation type="journal article" date="2019" name="Int. J. Syst. Evol. Microbiol.">
        <title>The Global Catalogue of Microorganisms (GCM) 10K type strain sequencing project: providing services to taxonomists for standard genome sequencing and annotation.</title>
        <authorList>
            <consortium name="The Broad Institute Genomics Platform"/>
            <consortium name="The Broad Institute Genome Sequencing Center for Infectious Disease"/>
            <person name="Wu L."/>
            <person name="Ma J."/>
        </authorList>
    </citation>
    <scope>NUCLEOTIDE SEQUENCE [LARGE SCALE GENOMIC DNA]</scope>
    <source>
        <strain evidence="4">JCM 16013</strain>
    </source>
</reference>
<dbReference type="InterPro" id="IPR027417">
    <property type="entry name" value="P-loop_NTPase"/>
</dbReference>
<dbReference type="SUPFAM" id="SSF52540">
    <property type="entry name" value="P-loop containing nucleoside triphosphate hydrolases"/>
    <property type="match status" value="1"/>
</dbReference>
<feature type="domain" description="OLD protein-like TOPRIM" evidence="2">
    <location>
        <begin position="358"/>
        <end position="423"/>
    </location>
</feature>
<feature type="domain" description="ATPase AAA-type core" evidence="1">
    <location>
        <begin position="26"/>
        <end position="313"/>
    </location>
</feature>
<sequence length="541" mass="58436">MRLARVQVANYVRLQDVDIEVRHHLVLIGANDVGKTSLLRAVQAVLGLGVGQLYQTYGPSDLRDADQPLVVEVVLEEFTAQEKTLFHREIDVSPDGRRETLTVRLEVTLAEDPEQVEVRRWFPGRGDDRPPSREQMEAFGWRYLPATRGTGNAQLDGPASAMRALLDSIDLGAERGELAAMLADFNAKLGSSMTLTKLREDVAEHLSRAMPRQIGADDLAVRSVADPTASVLGNVAMFLQRDEAFVALTDQSDGMRQLMSMTLFLLAQGAANVIAIDEPELHLHPTSQRTAANLFAGAQNQLLLVTHSPFVMERFEPSQVVAISPQGRARQLHASALTSIDKLRARWWSSRLLEALSARSVVLVEGVADRYIVESVGRALGIGLDRLGCTVFDIDGADKFPKLFNFLGPKGFDVELFGLVDDDAKNKWTGAFGGNPANVLGSRIWVCDPDLEGEYCTALGGPAVARILIDAGVCKEVDLLKSAGVSAIGDIAAEKAADFCRQSRNKTEAALAVAGALTAAEAASITSVADMLRAVAARSQT</sequence>
<dbReference type="InterPro" id="IPR003959">
    <property type="entry name" value="ATPase_AAA_core"/>
</dbReference>
<dbReference type="Proteomes" id="UP001499854">
    <property type="component" value="Unassembled WGS sequence"/>
</dbReference>
<proteinExistence type="predicted"/>
<dbReference type="EMBL" id="BAAAQM010000011">
    <property type="protein sequence ID" value="GAA1966249.1"/>
    <property type="molecule type" value="Genomic_DNA"/>
</dbReference>
<dbReference type="PANTHER" id="PTHR43581">
    <property type="entry name" value="ATP/GTP PHOSPHATASE"/>
    <property type="match status" value="1"/>
</dbReference>
<keyword evidence="4" id="KW-1185">Reference proteome</keyword>
<evidence type="ECO:0000313" key="3">
    <source>
        <dbReference type="EMBL" id="GAA1966249.1"/>
    </source>
</evidence>